<evidence type="ECO:0000313" key="2">
    <source>
        <dbReference type="EMBL" id="SFE30780.1"/>
    </source>
</evidence>
<organism evidence="2 3">
    <name type="scientific">Thermophagus xiamenensis</name>
    <dbReference type="NCBI Taxonomy" id="385682"/>
    <lineage>
        <taxon>Bacteria</taxon>
        <taxon>Pseudomonadati</taxon>
        <taxon>Bacteroidota</taxon>
        <taxon>Bacteroidia</taxon>
        <taxon>Marinilabiliales</taxon>
        <taxon>Marinilabiliaceae</taxon>
        <taxon>Thermophagus</taxon>
    </lineage>
</organism>
<protein>
    <recommendedName>
        <fullName evidence="4">Por secretion system C-terminal sorting domain-containing protein</fullName>
    </recommendedName>
</protein>
<dbReference type="OrthoDB" id="1466693at2"/>
<gene>
    <name evidence="2" type="ORF">SAMN05444380_10999</name>
</gene>
<dbReference type="InParanoid" id="A0A1I1ZKA9"/>
<dbReference type="eggNOG" id="ENOG5030FZE">
    <property type="taxonomic scope" value="Bacteria"/>
</dbReference>
<proteinExistence type="predicted"/>
<keyword evidence="3" id="KW-1185">Reference proteome</keyword>
<dbReference type="STRING" id="385682.SAMN05444380_10999"/>
<evidence type="ECO:0008006" key="4">
    <source>
        <dbReference type="Google" id="ProtNLM"/>
    </source>
</evidence>
<dbReference type="AlphaFoldDB" id="A0A1I1ZKA9"/>
<dbReference type="Proteomes" id="UP000181976">
    <property type="component" value="Unassembled WGS sequence"/>
</dbReference>
<accession>A0A1I1ZKA9</accession>
<name>A0A1I1ZKA9_9BACT</name>
<evidence type="ECO:0000313" key="3">
    <source>
        <dbReference type="Proteomes" id="UP000181976"/>
    </source>
</evidence>
<feature type="chain" id="PRO_5010235023" description="Por secretion system C-terminal sorting domain-containing protein" evidence="1">
    <location>
        <begin position="20"/>
        <end position="260"/>
    </location>
</feature>
<keyword evidence="1" id="KW-0732">Signal</keyword>
<evidence type="ECO:0000256" key="1">
    <source>
        <dbReference type="SAM" id="SignalP"/>
    </source>
</evidence>
<dbReference type="EMBL" id="FONA01000009">
    <property type="protein sequence ID" value="SFE30780.1"/>
    <property type="molecule type" value="Genomic_DNA"/>
</dbReference>
<dbReference type="RefSeq" id="WP_010526317.1">
    <property type="nucleotide sequence ID" value="NZ_AFSL01000008.1"/>
</dbReference>
<reference evidence="2 3" key="1">
    <citation type="submission" date="2016-10" db="EMBL/GenBank/DDBJ databases">
        <authorList>
            <person name="de Groot N.N."/>
        </authorList>
    </citation>
    <scope>NUCLEOTIDE SEQUENCE [LARGE SCALE GENOMIC DNA]</scope>
    <source>
        <strain evidence="2 3">DSM 19012</strain>
    </source>
</reference>
<feature type="signal peptide" evidence="1">
    <location>
        <begin position="1"/>
        <end position="19"/>
    </location>
</feature>
<sequence length="260" mass="29605">MKSFCLFVVICLSTLMGFAGELELKGTYQGDNLYVKNPYIDSGVGYCVYEVMVNGMTSSDEINSSSFEIDLSVYNFSIGSPVHIVLKHKDGCHPVVINPDVIAAKATFETIDIKLENRRLKWTTTKESGVLPYIVEQYRWNKWVQVGEVEGKGIPGQHEYELTVPLHSGENRFRVRQTDSFNRRQLSPEVIFVNNEPPVEVLSNKVSEKLVFTKATLYEIYDIYGRIVFKGVSDTVNIADLSKGEYYLNFDNQMSFFTKK</sequence>